<protein>
    <submittedName>
        <fullName evidence="1">Uncharacterized protein</fullName>
    </submittedName>
</protein>
<evidence type="ECO:0000313" key="2">
    <source>
        <dbReference type="Proteomes" id="UP000001578"/>
    </source>
</evidence>
<gene>
    <name evidence="1" type="ordered locus">GTNG_2100</name>
</gene>
<dbReference type="Proteomes" id="UP000001578">
    <property type="component" value="Chromosome"/>
</dbReference>
<dbReference type="eggNOG" id="ENOG502ZUKM">
    <property type="taxonomic scope" value="Bacteria"/>
</dbReference>
<dbReference type="KEGG" id="gtn:GTNG_2100"/>
<organism evidence="1 2">
    <name type="scientific">Geobacillus thermodenitrificans (strain NG80-2)</name>
    <dbReference type="NCBI Taxonomy" id="420246"/>
    <lineage>
        <taxon>Bacteria</taxon>
        <taxon>Bacillati</taxon>
        <taxon>Bacillota</taxon>
        <taxon>Bacilli</taxon>
        <taxon>Bacillales</taxon>
        <taxon>Anoxybacillaceae</taxon>
        <taxon>Geobacillus</taxon>
    </lineage>
</organism>
<proteinExistence type="predicted"/>
<dbReference type="EMBL" id="CP000557">
    <property type="protein sequence ID" value="ABO67452.1"/>
    <property type="molecule type" value="Genomic_DNA"/>
</dbReference>
<reference evidence="1 2" key="1">
    <citation type="journal article" date="2007" name="Proc. Natl. Acad. Sci. U.S.A.">
        <title>Genome and proteome of long-chain alkane degrading Geobacillus thermodenitrificans NG80-2 isolated from a deep-subsurface oil reservoir.</title>
        <authorList>
            <person name="Feng L."/>
            <person name="Wang W."/>
            <person name="Cheng J."/>
            <person name="Ren Y."/>
            <person name="Zhao G."/>
            <person name="Gao C."/>
            <person name="Tang Y."/>
            <person name="Liu X."/>
            <person name="Han W."/>
            <person name="Peng X."/>
            <person name="Liu R."/>
            <person name="Wang L."/>
        </authorList>
    </citation>
    <scope>NUCLEOTIDE SEQUENCE [LARGE SCALE GENOMIC DNA]</scope>
    <source>
        <strain evidence="1 2">NG80-2</strain>
    </source>
</reference>
<accession>A4IQ48</accession>
<evidence type="ECO:0000313" key="1">
    <source>
        <dbReference type="EMBL" id="ABO67452.1"/>
    </source>
</evidence>
<sequence length="154" mass="17746">MSAMAFISFEWFLLYHTFKQCALFFFNGATLPSLSNGGRFSLSLPNTFYFCRRSRELFFPSRMEYHHARNGGEGMEKRLVKKEEIEKQLQEIVALIEQVDAKMEQVIADVIEEQYAQNKEQLGHLEGRIAGVERRLDGGKGGTELRLSSKLYLV</sequence>
<name>A4IQ48_GEOTN</name>
<dbReference type="AlphaFoldDB" id="A4IQ48"/>
<dbReference type="HOGENOM" id="CLU_1701744_0_0_9"/>